<dbReference type="PANTHER" id="PTHR46618">
    <property type="entry name" value="ARMADILLO REPEAT-CONTAINING PROTEIN 3"/>
    <property type="match status" value="1"/>
</dbReference>
<feature type="region of interest" description="Disordered" evidence="2">
    <location>
        <begin position="639"/>
        <end position="665"/>
    </location>
</feature>
<sequence length="899" mass="100900">MADSKIKIKPSAKKREDRFAITKVTFDPLQVEIKTADTVVLLLKSDEEQVVLRAVAALDKFVSKSADNLQSLYEMTSIIDTLLPLTSHSQLYIRRFSLKILAQMCALKPAREKLLENLENLPYFVQVLTKEDDHFMQEFSSLILAELTSHNIACARIVETNVLNLLFDRITSKDPDIQKNSIQLMANMLRDPTTLEAFSSSKEFKFEPILSLLKSEYPVIQALAVTVLEGLTRRRHDQLMQELFRQSGGLEKLLDIIEMLEWKELHQGVLNILLNCAEGPLTAQYLHSSGGLGKLLQYMEIMHEPDLVEGALGVMARLANTELGRDMLHKNNIEKELCQLLRGDNSQVTGAACLGIALMTRNRHALAVIVKENPVKNLLLCLKNESRPWKTRQSAAHALCELLRGDKKMSITLLENKQEFLVPLFHQLFGKMPVELSITLVHCLIALSIHEDIRVKLLESKLLEALLACLQEGKEADVELKIAAIHCLCGYICESQARDWFLNLGGVNKIVQCLMNTSVPLRQAAATFLQLAAQEPPIAAAFIHAGMLHWMLDQKTMRRAIPIWETAIETLFSNYLPAKFAYMGRLDMTDVTEEGFYVTRHAERIFPILEELLVARLCPLRPIYVCNFKSTTPALHPSVGMGAKPVRRRARSSSISGSKRPSTNLKMSEVNSTNVNTTQEEFDSLMTASAFDPYLGNYLEQLQSILTTNGTLWIYESAPAEVTCNSGDLTPTTSVSDECCMLQSHATDKQQSVDMKSMTDRIKVVAQFVAAQMSGPDPHRKCDVHQLELHLSEIKVELCNNVIPIGHIRVGSYLERALLFKILADRVGLPCALVRGQYSRAWIEVAIPQEERGQDEGGAEPAVPLRLLRPNLIVDLMNNVGELLLLHSYEGDMYCRKPV</sequence>
<dbReference type="AlphaFoldDB" id="A0A7R9AT03"/>
<name>A0A7R9AT03_TIMSH</name>
<accession>A0A7R9AT03</accession>
<dbReference type="InterPro" id="IPR055164">
    <property type="entry name" value="EDR1/CTR1/ARMC3-like_pept-like"/>
</dbReference>
<keyword evidence="1" id="KW-0677">Repeat</keyword>
<dbReference type="Gene3D" id="1.25.10.10">
    <property type="entry name" value="Leucine-rich Repeat Variant"/>
    <property type="match status" value="1"/>
</dbReference>
<dbReference type="InterPro" id="IPR016024">
    <property type="entry name" value="ARM-type_fold"/>
</dbReference>
<organism evidence="4">
    <name type="scientific">Timema shepardi</name>
    <name type="common">Walking stick</name>
    <dbReference type="NCBI Taxonomy" id="629360"/>
    <lineage>
        <taxon>Eukaryota</taxon>
        <taxon>Metazoa</taxon>
        <taxon>Ecdysozoa</taxon>
        <taxon>Arthropoda</taxon>
        <taxon>Hexapoda</taxon>
        <taxon>Insecta</taxon>
        <taxon>Pterygota</taxon>
        <taxon>Neoptera</taxon>
        <taxon>Polyneoptera</taxon>
        <taxon>Phasmatodea</taxon>
        <taxon>Timematodea</taxon>
        <taxon>Timematoidea</taxon>
        <taxon>Timematidae</taxon>
        <taxon>Timema</taxon>
    </lineage>
</organism>
<dbReference type="EMBL" id="OC001496">
    <property type="protein sequence ID" value="CAD7260067.1"/>
    <property type="molecule type" value="Genomic_DNA"/>
</dbReference>
<evidence type="ECO:0000313" key="4">
    <source>
        <dbReference type="EMBL" id="CAD7260067.1"/>
    </source>
</evidence>
<evidence type="ECO:0000259" key="3">
    <source>
        <dbReference type="Pfam" id="PF14381"/>
    </source>
</evidence>
<dbReference type="PANTHER" id="PTHR46618:SF1">
    <property type="entry name" value="ARMADILLO REPEAT-CONTAINING PROTEIN 3"/>
    <property type="match status" value="1"/>
</dbReference>
<protein>
    <recommendedName>
        <fullName evidence="3">EDR1/CTR1/ARMC3-like peptidase-like domain-containing protein</fullName>
    </recommendedName>
</protein>
<dbReference type="InterPro" id="IPR011989">
    <property type="entry name" value="ARM-like"/>
</dbReference>
<evidence type="ECO:0000256" key="2">
    <source>
        <dbReference type="SAM" id="MobiDB-lite"/>
    </source>
</evidence>
<dbReference type="Pfam" id="PF14381">
    <property type="entry name" value="EDR1_CTR1_ARMC3_pept"/>
    <property type="match status" value="1"/>
</dbReference>
<feature type="domain" description="EDR1/CTR1/ARMC3-like peptidase-like" evidence="3">
    <location>
        <begin position="751"/>
        <end position="838"/>
    </location>
</feature>
<evidence type="ECO:0000256" key="1">
    <source>
        <dbReference type="ARBA" id="ARBA00022737"/>
    </source>
</evidence>
<gene>
    <name evidence="4" type="ORF">TSIB3V08_LOCUS4259</name>
</gene>
<dbReference type="SUPFAM" id="SSF48371">
    <property type="entry name" value="ARM repeat"/>
    <property type="match status" value="2"/>
</dbReference>
<reference evidence="4" key="1">
    <citation type="submission" date="2020-11" db="EMBL/GenBank/DDBJ databases">
        <authorList>
            <person name="Tran Van P."/>
        </authorList>
    </citation>
    <scope>NUCLEOTIDE SEQUENCE</scope>
</reference>
<proteinExistence type="predicted"/>
<feature type="compositionally biased region" description="Low complexity" evidence="2">
    <location>
        <begin position="652"/>
        <end position="662"/>
    </location>
</feature>
<dbReference type="InterPro" id="IPR052441">
    <property type="entry name" value="Armadillo-Ser/Thr_Kinase"/>
</dbReference>